<dbReference type="PANTHER" id="PTHR34876:SF4">
    <property type="entry name" value="1,4-BETA-D-GLUCAN CELLOBIOHYDROLASE C-RELATED"/>
    <property type="match status" value="1"/>
</dbReference>
<feature type="signal peptide" evidence="11">
    <location>
        <begin position="1"/>
        <end position="25"/>
    </location>
</feature>
<comment type="similarity">
    <text evidence="11">Belongs to the glycosyl hydrolase family 6.</text>
</comment>
<feature type="chain" id="PRO_5023087680" description="Glucanase" evidence="11">
    <location>
        <begin position="26"/>
        <end position="312"/>
    </location>
</feature>
<keyword evidence="5 11" id="KW-0119">Carbohydrate metabolism</keyword>
<keyword evidence="1 11" id="KW-0732">Signal</keyword>
<evidence type="ECO:0000256" key="7">
    <source>
        <dbReference type="ARBA" id="ARBA00023326"/>
    </source>
</evidence>
<evidence type="ECO:0000256" key="1">
    <source>
        <dbReference type="ARBA" id="ARBA00022729"/>
    </source>
</evidence>
<feature type="binding site" evidence="9">
    <location>
        <position position="212"/>
    </location>
    <ligand>
        <name>substrate</name>
    </ligand>
</feature>
<dbReference type="PANTHER" id="PTHR34876">
    <property type="match status" value="1"/>
</dbReference>
<evidence type="ECO:0000256" key="2">
    <source>
        <dbReference type="ARBA" id="ARBA00022801"/>
    </source>
</evidence>
<evidence type="ECO:0000256" key="11">
    <source>
        <dbReference type="RuleBase" id="RU361186"/>
    </source>
</evidence>
<gene>
    <name evidence="12" type="primary">celA1</name>
    <name evidence="12" type="ORF">PAN31108_03113</name>
</gene>
<dbReference type="PRINTS" id="PR00733">
    <property type="entry name" value="GLHYDRLASE6"/>
</dbReference>
<evidence type="ECO:0000256" key="9">
    <source>
        <dbReference type="PIRSR" id="PIRSR001100-2"/>
    </source>
</evidence>
<protein>
    <recommendedName>
        <fullName evidence="11">Glucanase</fullName>
        <ecNumber evidence="11">3.2.1.-</ecNumber>
    </recommendedName>
</protein>
<dbReference type="OrthoDB" id="9775889at2"/>
<dbReference type="EC" id="3.2.1.-" evidence="11"/>
<evidence type="ECO:0000256" key="5">
    <source>
        <dbReference type="ARBA" id="ARBA00023277"/>
    </source>
</evidence>
<dbReference type="EMBL" id="CABPSB010000011">
    <property type="protein sequence ID" value="VVE20725.1"/>
    <property type="molecule type" value="Genomic_DNA"/>
</dbReference>
<accession>A0A5E4WC77</accession>
<feature type="binding site" evidence="9">
    <location>
        <position position="280"/>
    </location>
    <ligand>
        <name>substrate</name>
    </ligand>
</feature>
<sequence length="312" mass="33455">MHCRRPNLLTIVTCLCIFTSTALSAAPFYNDPENNAALWVTSHPNDPRAAMIATWIASVPSAKWFTGGQENVHDAARRYVDAASAVEEIPILVAYNIPVRDCHGASSGGAKDEASYRAWIDDFAQGIGSANAIVVLEPDALAQLDCLPDDEARNARLRSLRYATASLRRFAPVARIYLDAGHAGWIASAEMARRLDDAGLNDSDGFSLNVSNFYTTQANTTYANAVNSALQKNYGYLRDTLIDTSRNANGSIGQWCNPAGAKIGVQPQQVSDNVLLAWIKRPGNSDGPCGVAPAFPAGAFSPDLAIRLINGN</sequence>
<proteinExistence type="inferred from homology"/>
<feature type="binding site" evidence="9">
    <location>
        <position position="185"/>
    </location>
    <ligand>
        <name>substrate</name>
    </ligand>
</feature>
<feature type="active site" description="Proton donor" evidence="8 10">
    <location>
        <position position="139"/>
    </location>
</feature>
<organism evidence="12 13">
    <name type="scientific">Pandoraea anhela</name>
    <dbReference type="NCBI Taxonomy" id="2508295"/>
    <lineage>
        <taxon>Bacteria</taxon>
        <taxon>Pseudomonadati</taxon>
        <taxon>Pseudomonadota</taxon>
        <taxon>Betaproteobacteria</taxon>
        <taxon>Burkholderiales</taxon>
        <taxon>Burkholderiaceae</taxon>
        <taxon>Pandoraea</taxon>
    </lineage>
</organism>
<dbReference type="SUPFAM" id="SSF51989">
    <property type="entry name" value="Glycosyl hydrolases family 6, cellulases"/>
    <property type="match status" value="1"/>
</dbReference>
<dbReference type="Pfam" id="PF01341">
    <property type="entry name" value="Glyco_hydro_6"/>
    <property type="match status" value="1"/>
</dbReference>
<feature type="binding site" evidence="9">
    <location>
        <position position="255"/>
    </location>
    <ligand>
        <name>substrate</name>
    </ligand>
</feature>
<feature type="binding site" evidence="9">
    <location>
        <position position="182"/>
    </location>
    <ligand>
        <name>substrate</name>
    </ligand>
</feature>
<name>A0A5E4WC77_9BURK</name>
<keyword evidence="2 11" id="KW-0378">Hydrolase</keyword>
<dbReference type="AlphaFoldDB" id="A0A5E4WC77"/>
<feature type="binding site" evidence="9">
    <location>
        <position position="64"/>
    </location>
    <ligand>
        <name>substrate</name>
    </ligand>
</feature>
<keyword evidence="7 11" id="KW-0624">Polysaccharide degradation</keyword>
<dbReference type="InterPro" id="IPR036434">
    <property type="entry name" value="Beta_cellobiohydrolase_sf"/>
</dbReference>
<dbReference type="GO" id="GO:0030245">
    <property type="term" value="P:cellulose catabolic process"/>
    <property type="evidence" value="ECO:0007669"/>
    <property type="project" value="UniProtKB-KW"/>
</dbReference>
<keyword evidence="6 11" id="KW-0326">Glycosidase</keyword>
<dbReference type="Proteomes" id="UP000406256">
    <property type="component" value="Unassembled WGS sequence"/>
</dbReference>
<keyword evidence="4" id="KW-1015">Disulfide bond</keyword>
<evidence type="ECO:0000256" key="8">
    <source>
        <dbReference type="PIRSR" id="PIRSR001100-1"/>
    </source>
</evidence>
<feature type="active site" description="Proton acceptor" evidence="8">
    <location>
        <position position="286"/>
    </location>
</feature>
<evidence type="ECO:0000256" key="10">
    <source>
        <dbReference type="PROSITE-ProRule" id="PRU10057"/>
    </source>
</evidence>
<keyword evidence="3 11" id="KW-0136">Cellulose degradation</keyword>
<evidence type="ECO:0000256" key="4">
    <source>
        <dbReference type="ARBA" id="ARBA00023157"/>
    </source>
</evidence>
<dbReference type="PIRSF" id="PIRSF001100">
    <property type="entry name" value="Beta_cellobiohydrolase"/>
    <property type="match status" value="1"/>
</dbReference>
<dbReference type="GO" id="GO:0004553">
    <property type="term" value="F:hydrolase activity, hydrolyzing O-glycosyl compounds"/>
    <property type="evidence" value="ECO:0007669"/>
    <property type="project" value="InterPro"/>
</dbReference>
<keyword evidence="13" id="KW-1185">Reference proteome</keyword>
<evidence type="ECO:0000256" key="6">
    <source>
        <dbReference type="ARBA" id="ARBA00023295"/>
    </source>
</evidence>
<dbReference type="PROSITE" id="PS00656">
    <property type="entry name" value="GLYCOSYL_HYDROL_F6_2"/>
    <property type="match status" value="1"/>
</dbReference>
<dbReference type="Gene3D" id="3.20.20.40">
    <property type="entry name" value="1, 4-beta cellobiohydrolase"/>
    <property type="match status" value="1"/>
</dbReference>
<evidence type="ECO:0000313" key="12">
    <source>
        <dbReference type="EMBL" id="VVE20725.1"/>
    </source>
</evidence>
<evidence type="ECO:0000313" key="13">
    <source>
        <dbReference type="Proteomes" id="UP000406256"/>
    </source>
</evidence>
<dbReference type="InterPro" id="IPR001524">
    <property type="entry name" value="Glyco_hydro_6_CS"/>
</dbReference>
<evidence type="ECO:0000256" key="3">
    <source>
        <dbReference type="ARBA" id="ARBA00023001"/>
    </source>
</evidence>
<dbReference type="InterPro" id="IPR016288">
    <property type="entry name" value="Beta_cellobiohydrolase"/>
</dbReference>
<dbReference type="RefSeq" id="WP_150669720.1">
    <property type="nucleotide sequence ID" value="NZ_CABPSB010000011.1"/>
</dbReference>
<reference evidence="12 13" key="1">
    <citation type="submission" date="2019-08" db="EMBL/GenBank/DDBJ databases">
        <authorList>
            <person name="Peeters C."/>
        </authorList>
    </citation>
    <scope>NUCLEOTIDE SEQUENCE [LARGE SCALE GENOMIC DNA]</scope>
    <source>
        <strain evidence="12 13">LMG 31108</strain>
    </source>
</reference>